<organism evidence="1 2">
    <name type="scientific">Kingdonia uniflora</name>
    <dbReference type="NCBI Taxonomy" id="39325"/>
    <lineage>
        <taxon>Eukaryota</taxon>
        <taxon>Viridiplantae</taxon>
        <taxon>Streptophyta</taxon>
        <taxon>Embryophyta</taxon>
        <taxon>Tracheophyta</taxon>
        <taxon>Spermatophyta</taxon>
        <taxon>Magnoliopsida</taxon>
        <taxon>Ranunculales</taxon>
        <taxon>Circaeasteraceae</taxon>
        <taxon>Kingdonia</taxon>
    </lineage>
</organism>
<dbReference type="InterPro" id="IPR009019">
    <property type="entry name" value="KH_sf_prok-type"/>
</dbReference>
<dbReference type="SUPFAM" id="SSF54814">
    <property type="entry name" value="Prokaryotic type KH domain (KH-domain type II)"/>
    <property type="match status" value="1"/>
</dbReference>
<dbReference type="AlphaFoldDB" id="A0A7J7LDC2"/>
<dbReference type="Gene3D" id="3.30.300.20">
    <property type="match status" value="1"/>
</dbReference>
<reference evidence="1 2" key="1">
    <citation type="journal article" date="2020" name="IScience">
        <title>Genome Sequencing of the Endangered Kingdonia uniflora (Circaeasteraceae, Ranunculales) Reveals Potential Mechanisms of Evolutionary Specialization.</title>
        <authorList>
            <person name="Sun Y."/>
            <person name="Deng T."/>
            <person name="Zhang A."/>
            <person name="Moore M.J."/>
            <person name="Landis J.B."/>
            <person name="Lin N."/>
            <person name="Zhang H."/>
            <person name="Zhang X."/>
            <person name="Huang J."/>
            <person name="Zhang X."/>
            <person name="Sun H."/>
            <person name="Wang H."/>
        </authorList>
    </citation>
    <scope>NUCLEOTIDE SEQUENCE [LARGE SCALE GENOMIC DNA]</scope>
    <source>
        <strain evidence="1">TB1705</strain>
        <tissue evidence="1">Leaf</tissue>
    </source>
</reference>
<evidence type="ECO:0000313" key="1">
    <source>
        <dbReference type="EMBL" id="KAF6140540.1"/>
    </source>
</evidence>
<proteinExistence type="predicted"/>
<dbReference type="GO" id="GO:0003723">
    <property type="term" value="F:RNA binding"/>
    <property type="evidence" value="ECO:0007669"/>
    <property type="project" value="InterPro"/>
</dbReference>
<dbReference type="PANTHER" id="PTHR11760">
    <property type="entry name" value="30S/40S RIBOSOMAL PROTEIN S3"/>
    <property type="match status" value="1"/>
</dbReference>
<protein>
    <recommendedName>
        <fullName evidence="3">Ribosomal protein S3</fullName>
    </recommendedName>
</protein>
<dbReference type="InterPro" id="IPR015946">
    <property type="entry name" value="KH_dom-like_a/b"/>
</dbReference>
<evidence type="ECO:0008006" key="3">
    <source>
        <dbReference type="Google" id="ProtNLM"/>
    </source>
</evidence>
<evidence type="ECO:0000313" key="2">
    <source>
        <dbReference type="Proteomes" id="UP000541444"/>
    </source>
</evidence>
<dbReference type="InterPro" id="IPR057258">
    <property type="entry name" value="Ribosomal_uS3"/>
</dbReference>
<dbReference type="GO" id="GO:0003735">
    <property type="term" value="F:structural constituent of ribosome"/>
    <property type="evidence" value="ECO:0007669"/>
    <property type="project" value="TreeGrafter"/>
</dbReference>
<accession>A0A7J7LDC2</accession>
<dbReference type="GO" id="GO:0005634">
    <property type="term" value="C:nucleus"/>
    <property type="evidence" value="ECO:0007669"/>
    <property type="project" value="TreeGrafter"/>
</dbReference>
<comment type="caution">
    <text evidence="1">The sequence shown here is derived from an EMBL/GenBank/DDBJ whole genome shotgun (WGS) entry which is preliminary data.</text>
</comment>
<keyword evidence="2" id="KW-1185">Reference proteome</keyword>
<dbReference type="EMBL" id="JACGCM010002361">
    <property type="protein sequence ID" value="KAF6140540.1"/>
    <property type="molecule type" value="Genomic_DNA"/>
</dbReference>
<dbReference type="PANTHER" id="PTHR11760:SF69">
    <property type="entry name" value="SMALL RIBOSOMAL SUBUNIT PROTEIN US3X-RELATED"/>
    <property type="match status" value="1"/>
</dbReference>
<name>A0A7J7LDC2_9MAGN</name>
<sequence>MLCLCTVQGLHAINLGNSGFIVIRDGCTVFESPVQQHGFNFPYQLENGTNGDLPSSGQVLMLCFSLHTSFLNLGNAKITTCKQQTNFNCFVLNVNKVFNVPVTLGDVIVTGFPPNHSHLIANQIRVSFLLISSLDFINHGNTDQQETKVCRRWGLLRGAQRGPNENLQKMGEKGRRIRELTSVVQKRFKFPDNSVELYAEKVNNRGLCAIAQAESLRYKLLGGLAVRSKFDAFYANLVSEDDDIDDIPPFQQTYESTMLFI</sequence>
<dbReference type="Proteomes" id="UP000541444">
    <property type="component" value="Unassembled WGS sequence"/>
</dbReference>
<gene>
    <name evidence="1" type="ORF">GIB67_035567</name>
</gene>
<dbReference type="GO" id="GO:0022627">
    <property type="term" value="C:cytosolic small ribosomal subunit"/>
    <property type="evidence" value="ECO:0007669"/>
    <property type="project" value="TreeGrafter"/>
</dbReference>